<dbReference type="GO" id="GO:0008270">
    <property type="term" value="F:zinc ion binding"/>
    <property type="evidence" value="ECO:0007669"/>
    <property type="project" value="UniProtKB-KW"/>
</dbReference>
<feature type="region of interest" description="Disordered" evidence="10">
    <location>
        <begin position="1"/>
        <end position="36"/>
    </location>
</feature>
<evidence type="ECO:0000256" key="4">
    <source>
        <dbReference type="ARBA" id="ARBA00022833"/>
    </source>
</evidence>
<feature type="compositionally biased region" description="Low complexity" evidence="10">
    <location>
        <begin position="22"/>
        <end position="33"/>
    </location>
</feature>
<dbReference type="SUPFAM" id="SSF103612">
    <property type="entry name" value="SBT domain"/>
    <property type="match status" value="1"/>
</dbReference>
<keyword evidence="6" id="KW-0238">DNA-binding</keyword>
<dbReference type="EMBL" id="MH759788">
    <property type="protein sequence ID" value="QCC72919.1"/>
    <property type="molecule type" value="mRNA"/>
</dbReference>
<dbReference type="OrthoDB" id="514967at2759"/>
<dbReference type="GO" id="GO:0005634">
    <property type="term" value="C:nucleus"/>
    <property type="evidence" value="ECO:0007669"/>
    <property type="project" value="UniProtKB-SubCell"/>
</dbReference>
<dbReference type="FunFam" id="4.10.1100.10:FF:000001">
    <property type="entry name" value="Squamosa promoter-binding-like protein 14"/>
    <property type="match status" value="1"/>
</dbReference>
<keyword evidence="7" id="KW-0804">Transcription</keyword>
<keyword evidence="2" id="KW-0479">Metal-binding</keyword>
<proteinExistence type="evidence at transcript level"/>
<evidence type="ECO:0000256" key="3">
    <source>
        <dbReference type="ARBA" id="ARBA00022771"/>
    </source>
</evidence>
<dbReference type="InterPro" id="IPR044817">
    <property type="entry name" value="SBP-like"/>
</dbReference>
<feature type="region of interest" description="Disordered" evidence="10">
    <location>
        <begin position="212"/>
        <end position="231"/>
    </location>
</feature>
<name>A0A4D6IX27_MANIN</name>
<dbReference type="PANTHER" id="PTHR31251">
    <property type="entry name" value="SQUAMOSA PROMOTER-BINDING-LIKE PROTEIN 4"/>
    <property type="match status" value="1"/>
</dbReference>
<gene>
    <name evidence="12" type="primary">SPL9</name>
</gene>
<reference evidence="12" key="1">
    <citation type="submission" date="2018-08" db="EMBL/GenBank/DDBJ databases">
        <title>Juvenility and vegetative phase transition in tropical/subtropical tree crops.</title>
        <authorList>
            <person name="Ahsan M.U."/>
            <person name="Hayward A."/>
            <person name="Irihimovitch V."/>
            <person name="Tanurdzic M."/>
            <person name="Fletcher S."/>
            <person name="Beveridge C."/>
            <person name="Mitter N."/>
        </authorList>
    </citation>
    <scope>NUCLEOTIDE SEQUENCE</scope>
</reference>
<evidence type="ECO:0000256" key="8">
    <source>
        <dbReference type="ARBA" id="ARBA00023242"/>
    </source>
</evidence>
<keyword evidence="3 9" id="KW-0863">Zinc-finger</keyword>
<dbReference type="Gene3D" id="4.10.1100.10">
    <property type="entry name" value="Transcription factor, SBP-box domain"/>
    <property type="match status" value="1"/>
</dbReference>
<evidence type="ECO:0000259" key="11">
    <source>
        <dbReference type="PROSITE" id="PS51141"/>
    </source>
</evidence>
<dbReference type="InterPro" id="IPR036893">
    <property type="entry name" value="SBP_sf"/>
</dbReference>
<dbReference type="Pfam" id="PF03110">
    <property type="entry name" value="SBP"/>
    <property type="match status" value="1"/>
</dbReference>
<organism evidence="12">
    <name type="scientific">Mangifera indica</name>
    <name type="common">Mango</name>
    <dbReference type="NCBI Taxonomy" id="29780"/>
    <lineage>
        <taxon>Eukaryota</taxon>
        <taxon>Viridiplantae</taxon>
        <taxon>Streptophyta</taxon>
        <taxon>Embryophyta</taxon>
        <taxon>Tracheophyta</taxon>
        <taxon>Spermatophyta</taxon>
        <taxon>Magnoliopsida</taxon>
        <taxon>eudicotyledons</taxon>
        <taxon>Gunneridae</taxon>
        <taxon>Pentapetalae</taxon>
        <taxon>rosids</taxon>
        <taxon>malvids</taxon>
        <taxon>Sapindales</taxon>
        <taxon>Anacardiaceae</taxon>
        <taxon>Mangifera</taxon>
    </lineage>
</organism>
<evidence type="ECO:0000256" key="10">
    <source>
        <dbReference type="SAM" id="MobiDB-lite"/>
    </source>
</evidence>
<evidence type="ECO:0000256" key="7">
    <source>
        <dbReference type="ARBA" id="ARBA00023163"/>
    </source>
</evidence>
<evidence type="ECO:0000256" key="6">
    <source>
        <dbReference type="ARBA" id="ARBA00023125"/>
    </source>
</evidence>
<dbReference type="GO" id="GO:0003677">
    <property type="term" value="F:DNA binding"/>
    <property type="evidence" value="ECO:0007669"/>
    <property type="project" value="UniProtKB-KW"/>
</dbReference>
<dbReference type="AlphaFoldDB" id="A0A4D6IX27"/>
<keyword evidence="4" id="KW-0862">Zinc</keyword>
<dbReference type="PROSITE" id="PS51141">
    <property type="entry name" value="ZF_SBP"/>
    <property type="match status" value="1"/>
</dbReference>
<sequence length="386" mass="40716">MEPGSGSFSDSGAVGGPGGSGSSSSPPNSSTESLNGLKFGQKIYFEDAGSASGAPGKPCSSSGSGSGKKVRSGGGGALQSGQPPRCQVEGCKVDLSDAKAYYSRHKVCGMHSKSPMVIVAGLEQRFCQQCSRFHQLAEFDQGKRSCRRRLAGHNERRRKPPPGSLLATRYGRISSSVFESSGRGGGFLVNFSAYPRTGASDAWPLTRLPDRLPGNQSTATARHLPHPPWQNHSPNPTSDLFLQGPTDGTGFSGPGITSGDCFTGVADSSCALSLLSNQPWGSRHRVPGLGVSDLMHAQGASINQPTSPHGTAVNPYPNISWGFKGNEASSSLQLVPPHLGLGQISQPVNSQLSGELESSQLNQRQYMELDNSRDYDDATQQMHWSL</sequence>
<evidence type="ECO:0000256" key="2">
    <source>
        <dbReference type="ARBA" id="ARBA00022723"/>
    </source>
</evidence>
<feature type="domain" description="SBP-type" evidence="11">
    <location>
        <begin position="83"/>
        <end position="160"/>
    </location>
</feature>
<feature type="region of interest" description="Disordered" evidence="10">
    <location>
        <begin position="49"/>
        <end position="86"/>
    </location>
</feature>
<feature type="compositionally biased region" description="Low complexity" evidence="10">
    <location>
        <begin position="49"/>
        <end position="63"/>
    </location>
</feature>
<accession>A0A4D6IX27</accession>
<evidence type="ECO:0000313" key="12">
    <source>
        <dbReference type="EMBL" id="QCC72919.1"/>
    </source>
</evidence>
<evidence type="ECO:0000256" key="1">
    <source>
        <dbReference type="ARBA" id="ARBA00004123"/>
    </source>
</evidence>
<keyword evidence="5" id="KW-0805">Transcription regulation</keyword>
<dbReference type="PANTHER" id="PTHR31251:SF191">
    <property type="entry name" value="SBP-TYPE DOMAIN-CONTAINING PROTEIN"/>
    <property type="match status" value="1"/>
</dbReference>
<protein>
    <submittedName>
        <fullName evidence="12">SPL9</fullName>
    </submittedName>
</protein>
<comment type="subcellular location">
    <subcellularLocation>
        <location evidence="1">Nucleus</location>
    </subcellularLocation>
</comment>
<evidence type="ECO:0000256" key="5">
    <source>
        <dbReference type="ARBA" id="ARBA00023015"/>
    </source>
</evidence>
<evidence type="ECO:0000256" key="9">
    <source>
        <dbReference type="PROSITE-ProRule" id="PRU00470"/>
    </source>
</evidence>
<dbReference type="SMR" id="A0A4D6IX27"/>
<dbReference type="InterPro" id="IPR004333">
    <property type="entry name" value="SBP_dom"/>
</dbReference>
<keyword evidence="8" id="KW-0539">Nucleus</keyword>